<dbReference type="Proteomes" id="UP000177725">
    <property type="component" value="Unassembled WGS sequence"/>
</dbReference>
<dbReference type="NCBIfam" id="TIGR01764">
    <property type="entry name" value="excise"/>
    <property type="match status" value="1"/>
</dbReference>
<dbReference type="GO" id="GO:0003677">
    <property type="term" value="F:DNA binding"/>
    <property type="evidence" value="ECO:0007669"/>
    <property type="project" value="InterPro"/>
</dbReference>
<comment type="caution">
    <text evidence="2">The sequence shown here is derived from an EMBL/GenBank/DDBJ whole genome shotgun (WGS) entry which is preliminary data.</text>
</comment>
<proteinExistence type="predicted"/>
<protein>
    <recommendedName>
        <fullName evidence="1">Helix-turn-helix domain-containing protein</fullName>
    </recommendedName>
</protein>
<dbReference type="InterPro" id="IPR041657">
    <property type="entry name" value="HTH_17"/>
</dbReference>
<dbReference type="InterPro" id="IPR010093">
    <property type="entry name" value="SinI_DNA-bd"/>
</dbReference>
<sequence length="84" mass="9222">MNKVFLSTTEVAKLLGISRIAVFKKIKSGKIKAQKAGRNFVIDKNDLPFLLGKSLGKAKKEEIDKAVAKTVSEYGETLKLLGKE</sequence>
<gene>
    <name evidence="2" type="ORF">A2174_03025</name>
</gene>
<dbReference type="Pfam" id="PF12728">
    <property type="entry name" value="HTH_17"/>
    <property type="match status" value="1"/>
</dbReference>
<feature type="domain" description="Helix-turn-helix" evidence="1">
    <location>
        <begin position="5"/>
        <end position="47"/>
    </location>
</feature>
<evidence type="ECO:0000313" key="3">
    <source>
        <dbReference type="Proteomes" id="UP000177725"/>
    </source>
</evidence>
<evidence type="ECO:0000313" key="2">
    <source>
        <dbReference type="EMBL" id="OGZ34063.1"/>
    </source>
</evidence>
<dbReference type="AlphaFoldDB" id="A0A1G2F7V5"/>
<organism evidence="2 3">
    <name type="scientific">Candidatus Portnoybacteria bacterium RBG_13_41_18</name>
    <dbReference type="NCBI Taxonomy" id="1801991"/>
    <lineage>
        <taxon>Bacteria</taxon>
        <taxon>Candidatus Portnoyibacteriota</taxon>
    </lineage>
</organism>
<dbReference type="EMBL" id="MHMV01000033">
    <property type="protein sequence ID" value="OGZ34063.1"/>
    <property type="molecule type" value="Genomic_DNA"/>
</dbReference>
<reference evidence="2 3" key="1">
    <citation type="journal article" date="2016" name="Nat. Commun.">
        <title>Thousands of microbial genomes shed light on interconnected biogeochemical processes in an aquifer system.</title>
        <authorList>
            <person name="Anantharaman K."/>
            <person name="Brown C.T."/>
            <person name="Hug L.A."/>
            <person name="Sharon I."/>
            <person name="Castelle C.J."/>
            <person name="Probst A.J."/>
            <person name="Thomas B.C."/>
            <person name="Singh A."/>
            <person name="Wilkins M.J."/>
            <person name="Karaoz U."/>
            <person name="Brodie E.L."/>
            <person name="Williams K.H."/>
            <person name="Hubbard S.S."/>
            <person name="Banfield J.F."/>
        </authorList>
    </citation>
    <scope>NUCLEOTIDE SEQUENCE [LARGE SCALE GENOMIC DNA]</scope>
</reference>
<name>A0A1G2F7V5_9BACT</name>
<accession>A0A1G2F7V5</accession>
<evidence type="ECO:0000259" key="1">
    <source>
        <dbReference type="Pfam" id="PF12728"/>
    </source>
</evidence>